<organism evidence="1 2">
    <name type="scientific">Niastella vici</name>
    <dbReference type="NCBI Taxonomy" id="1703345"/>
    <lineage>
        <taxon>Bacteria</taxon>
        <taxon>Pseudomonadati</taxon>
        <taxon>Bacteroidota</taxon>
        <taxon>Chitinophagia</taxon>
        <taxon>Chitinophagales</taxon>
        <taxon>Chitinophagaceae</taxon>
        <taxon>Niastella</taxon>
    </lineage>
</organism>
<gene>
    <name evidence="1" type="ORF">A3860_11365</name>
</gene>
<dbReference type="STRING" id="1703345.A3860_11365"/>
<comment type="caution">
    <text evidence="1">The sequence shown here is derived from an EMBL/GenBank/DDBJ whole genome shotgun (WGS) entry which is preliminary data.</text>
</comment>
<evidence type="ECO:0000313" key="1">
    <source>
        <dbReference type="EMBL" id="OQP57155.1"/>
    </source>
</evidence>
<dbReference type="Proteomes" id="UP000192796">
    <property type="component" value="Unassembled WGS sequence"/>
</dbReference>
<dbReference type="EMBL" id="LVYD01000124">
    <property type="protein sequence ID" value="OQP57155.1"/>
    <property type="molecule type" value="Genomic_DNA"/>
</dbReference>
<protein>
    <submittedName>
        <fullName evidence="1">Uncharacterized protein</fullName>
    </submittedName>
</protein>
<keyword evidence="2" id="KW-1185">Reference proteome</keyword>
<accession>A0A1V9FFM6</accession>
<evidence type="ECO:0000313" key="2">
    <source>
        <dbReference type="Proteomes" id="UP000192796"/>
    </source>
</evidence>
<sequence length="214" mass="25289">MVGSPLIKDLENFNRQLFSKPLTHLTSDDLSTFTGKAMTTWGEVNDYKHFLPRMLELTATNNAPYDIEIIFSKLEYGNWQTWDEIEQKAIHEYMFALWENLLQDNTEKAEDEFSGYFYIIALHYPDLNELLKIWLAETHIASTKHLANFIFDERANIFDKPANSLSELKDWLLSETIIKRLEAAFFQYEKESFSERISWAEKILTDERRNSIKQ</sequence>
<dbReference type="AlphaFoldDB" id="A0A1V9FFM6"/>
<proteinExistence type="predicted"/>
<reference evidence="1 2" key="1">
    <citation type="submission" date="2016-03" db="EMBL/GenBank/DDBJ databases">
        <title>Niastella vici sp. nov., isolated from farmland soil.</title>
        <authorList>
            <person name="Chen L."/>
            <person name="Wang D."/>
            <person name="Yang S."/>
            <person name="Wang G."/>
        </authorList>
    </citation>
    <scope>NUCLEOTIDE SEQUENCE [LARGE SCALE GENOMIC DNA]</scope>
    <source>
        <strain evidence="1 2">DJ57</strain>
    </source>
</reference>
<name>A0A1V9FFM6_9BACT</name>